<proteinExistence type="predicted"/>
<sequence length="188" mass="22428">MLTIHEKIDKMDRNILQKLLKKTQNGKICICKNCVDKRSCRHWLSKSKNHYHNHQTKLERKQLIYDEYREKQLKVPNSLMMDVIFDKSYPSHPSKLKDICILFNEYYADVNYCQNNQISKTPLIKTMINECPFIFIFLIQRGADIKLITKYFQENDTLYIPSSPASYCIFALLVMHKIQFNFISKNIH</sequence>
<feature type="non-terminal residue" evidence="1">
    <location>
        <position position="188"/>
    </location>
</feature>
<gene>
    <name evidence="1" type="ORF">S06H3_34049</name>
</gene>
<name>X1N9K3_9ZZZZ</name>
<dbReference type="EMBL" id="BARV01020397">
    <property type="protein sequence ID" value="GAI26881.1"/>
    <property type="molecule type" value="Genomic_DNA"/>
</dbReference>
<reference evidence="1" key="1">
    <citation type="journal article" date="2014" name="Front. Microbiol.">
        <title>High frequency of phylogenetically diverse reductive dehalogenase-homologous genes in deep subseafloor sedimentary metagenomes.</title>
        <authorList>
            <person name="Kawai M."/>
            <person name="Futagami T."/>
            <person name="Toyoda A."/>
            <person name="Takaki Y."/>
            <person name="Nishi S."/>
            <person name="Hori S."/>
            <person name="Arai W."/>
            <person name="Tsubouchi T."/>
            <person name="Morono Y."/>
            <person name="Uchiyama I."/>
            <person name="Ito T."/>
            <person name="Fujiyama A."/>
            <person name="Inagaki F."/>
            <person name="Takami H."/>
        </authorList>
    </citation>
    <scope>NUCLEOTIDE SEQUENCE</scope>
    <source>
        <strain evidence="1">Expedition CK06-06</strain>
    </source>
</reference>
<dbReference type="AlphaFoldDB" id="X1N9K3"/>
<evidence type="ECO:0008006" key="2">
    <source>
        <dbReference type="Google" id="ProtNLM"/>
    </source>
</evidence>
<protein>
    <recommendedName>
        <fullName evidence="2">Ankyrin repeat protein</fullName>
    </recommendedName>
</protein>
<comment type="caution">
    <text evidence="1">The sequence shown here is derived from an EMBL/GenBank/DDBJ whole genome shotgun (WGS) entry which is preliminary data.</text>
</comment>
<evidence type="ECO:0000313" key="1">
    <source>
        <dbReference type="EMBL" id="GAI26881.1"/>
    </source>
</evidence>
<accession>X1N9K3</accession>
<organism evidence="1">
    <name type="scientific">marine sediment metagenome</name>
    <dbReference type="NCBI Taxonomy" id="412755"/>
    <lineage>
        <taxon>unclassified sequences</taxon>
        <taxon>metagenomes</taxon>
        <taxon>ecological metagenomes</taxon>
    </lineage>
</organism>